<dbReference type="EMBL" id="CP108195">
    <property type="protein sequence ID" value="WTS14897.1"/>
    <property type="molecule type" value="Genomic_DNA"/>
</dbReference>
<sequence length="213" mass="22586">MQVIASEPERASWRKGVVVPVALIVVLLAGFGVWKFWLSDDPLVAVPDRVCSRSLPGDSLRPLLPERGEAFEEYAFDFSPRGSLSAPGRCVLSGGGKSVHIGYYVIFWPDGYRQEDVDRDAKKPGNLPVGLGKGKGYVAGGAVKLFVNCPRVNGHDGLLQVTVSLGGESGKLKDRPTMARVAALAADSARALGQRVEGCDSATRLPDGVPSIG</sequence>
<keyword evidence="1" id="KW-0812">Transmembrane</keyword>
<evidence type="ECO:0008006" key="3">
    <source>
        <dbReference type="Google" id="ProtNLM"/>
    </source>
</evidence>
<protein>
    <recommendedName>
        <fullName evidence="3">DUF3558 domain-containing protein</fullName>
    </recommendedName>
</protein>
<feature type="transmembrane region" description="Helical" evidence="1">
    <location>
        <begin position="17"/>
        <end position="37"/>
    </location>
</feature>
<name>A0AAU1UAG7_9ACTN</name>
<keyword evidence="1" id="KW-0472">Membrane</keyword>
<evidence type="ECO:0000313" key="2">
    <source>
        <dbReference type="EMBL" id="WTS14897.1"/>
    </source>
</evidence>
<accession>A0AAU1UAG7</accession>
<dbReference type="AlphaFoldDB" id="A0AAU1UAG7"/>
<organism evidence="2">
    <name type="scientific">Streptomyces sp. NBC_00119</name>
    <dbReference type="NCBI Taxonomy" id="2975659"/>
    <lineage>
        <taxon>Bacteria</taxon>
        <taxon>Bacillati</taxon>
        <taxon>Actinomycetota</taxon>
        <taxon>Actinomycetes</taxon>
        <taxon>Kitasatosporales</taxon>
        <taxon>Streptomycetaceae</taxon>
        <taxon>Streptomyces</taxon>
    </lineage>
</organism>
<proteinExistence type="predicted"/>
<reference evidence="2" key="1">
    <citation type="submission" date="2022-10" db="EMBL/GenBank/DDBJ databases">
        <title>The complete genomes of actinobacterial strains from the NBC collection.</title>
        <authorList>
            <person name="Joergensen T.S."/>
            <person name="Alvarez Arevalo M."/>
            <person name="Sterndorff E.B."/>
            <person name="Faurdal D."/>
            <person name="Vuksanovic O."/>
            <person name="Mourched A.-S."/>
            <person name="Charusanti P."/>
            <person name="Shaw S."/>
            <person name="Blin K."/>
            <person name="Weber T."/>
        </authorList>
    </citation>
    <scope>NUCLEOTIDE SEQUENCE</scope>
    <source>
        <strain evidence="2">NBC_00119</strain>
    </source>
</reference>
<keyword evidence="1" id="KW-1133">Transmembrane helix</keyword>
<evidence type="ECO:0000256" key="1">
    <source>
        <dbReference type="SAM" id="Phobius"/>
    </source>
</evidence>
<gene>
    <name evidence="2" type="ORF">OHU69_29950</name>
</gene>